<dbReference type="HOGENOM" id="CLU_136019_0_0_0"/>
<dbReference type="SUPFAM" id="SSF109854">
    <property type="entry name" value="DinB/YfiT-like putative metalloenzymes"/>
    <property type="match status" value="1"/>
</dbReference>
<dbReference type="EMBL" id="CP001472">
    <property type="protein sequence ID" value="ACO34647.1"/>
    <property type="molecule type" value="Genomic_DNA"/>
</dbReference>
<dbReference type="Gene3D" id="1.20.120.450">
    <property type="entry name" value="dinb family like domain"/>
    <property type="match status" value="1"/>
</dbReference>
<reference evidence="3 4" key="1">
    <citation type="journal article" date="2009" name="Appl. Environ. Microbiol.">
        <title>Three genomes from the phylum Acidobacteria provide insight into the lifestyles of these microorganisms in soils.</title>
        <authorList>
            <person name="Ward N.L."/>
            <person name="Challacombe J.F."/>
            <person name="Janssen P.H."/>
            <person name="Henrissat B."/>
            <person name="Coutinho P.M."/>
            <person name="Wu M."/>
            <person name="Xie G."/>
            <person name="Haft D.H."/>
            <person name="Sait M."/>
            <person name="Badger J."/>
            <person name="Barabote R.D."/>
            <person name="Bradley B."/>
            <person name="Brettin T.S."/>
            <person name="Brinkac L.M."/>
            <person name="Bruce D."/>
            <person name="Creasy T."/>
            <person name="Daugherty S.C."/>
            <person name="Davidsen T.M."/>
            <person name="DeBoy R.T."/>
            <person name="Detter J.C."/>
            <person name="Dodson R.J."/>
            <person name="Durkin A.S."/>
            <person name="Ganapathy A."/>
            <person name="Gwinn-Giglio M."/>
            <person name="Han C.S."/>
            <person name="Khouri H."/>
            <person name="Kiss H."/>
            <person name="Kothari S.P."/>
            <person name="Madupu R."/>
            <person name="Nelson K.E."/>
            <person name="Nelson W.C."/>
            <person name="Paulsen I."/>
            <person name="Penn K."/>
            <person name="Ren Q."/>
            <person name="Rosovitz M.J."/>
            <person name="Selengut J.D."/>
            <person name="Shrivastava S."/>
            <person name="Sullivan S.A."/>
            <person name="Tapia R."/>
            <person name="Thompson L.S."/>
            <person name="Watkins K.L."/>
            <person name="Yang Q."/>
            <person name="Yu C."/>
            <person name="Zafar N."/>
            <person name="Zhou L."/>
            <person name="Kuske C.R."/>
        </authorList>
    </citation>
    <scope>NUCLEOTIDE SEQUENCE [LARGE SCALE GENOMIC DNA]</scope>
    <source>
        <strain evidence="4">ATCC 51196 / DSM 11244 / BCRC 80197 / JCM 7670 / NBRC 15755 / NCIMB 13165 / 161</strain>
    </source>
</reference>
<evidence type="ECO:0000313" key="3">
    <source>
        <dbReference type="EMBL" id="ACO34647.1"/>
    </source>
</evidence>
<evidence type="ECO:0000256" key="1">
    <source>
        <dbReference type="ARBA" id="ARBA00008635"/>
    </source>
</evidence>
<evidence type="ECO:0000313" key="4">
    <source>
        <dbReference type="Proteomes" id="UP000002207"/>
    </source>
</evidence>
<name>C1F7U0_ACIC5</name>
<dbReference type="eggNOG" id="COG2318">
    <property type="taxonomic scope" value="Bacteria"/>
</dbReference>
<dbReference type="InterPro" id="IPR007837">
    <property type="entry name" value="DinB"/>
</dbReference>
<sequence length="160" mass="17635">MTAAELIAWNDATARQWRDLCLATPAILDAPCDVAGTGTCSGLLRHLSITELRYAELLAGLPAGDYNQVPANTSEQIFAIHDHAVAVLRTLVEDPTIDWAQKIEFPTITAGRRLASRRAILFHAMLHSIRHYAQLGTAVRRAGFEHSLKMDYLLMDSEPA</sequence>
<protein>
    <submittedName>
        <fullName evidence="3">DinB family protein</fullName>
    </submittedName>
</protein>
<evidence type="ECO:0000256" key="2">
    <source>
        <dbReference type="ARBA" id="ARBA00022723"/>
    </source>
</evidence>
<gene>
    <name evidence="3" type="ordered locus">ACP_1822</name>
</gene>
<comment type="similarity">
    <text evidence="1">Belongs to the DinB family.</text>
</comment>
<keyword evidence="2" id="KW-0479">Metal-binding</keyword>
<dbReference type="KEGG" id="aca:ACP_1822"/>
<dbReference type="InParanoid" id="C1F7U0"/>
<dbReference type="AlphaFoldDB" id="C1F7U0"/>
<dbReference type="Pfam" id="PF05163">
    <property type="entry name" value="DinB"/>
    <property type="match status" value="1"/>
</dbReference>
<dbReference type="GO" id="GO:0046872">
    <property type="term" value="F:metal ion binding"/>
    <property type="evidence" value="ECO:0007669"/>
    <property type="project" value="UniProtKB-KW"/>
</dbReference>
<proteinExistence type="inferred from homology"/>
<keyword evidence="4" id="KW-1185">Reference proteome</keyword>
<dbReference type="Proteomes" id="UP000002207">
    <property type="component" value="Chromosome"/>
</dbReference>
<organism evidence="3 4">
    <name type="scientific">Acidobacterium capsulatum (strain ATCC 51196 / DSM 11244 / BCRC 80197 / JCM 7670 / NBRC 15755 / NCIMB 13165 / 161)</name>
    <dbReference type="NCBI Taxonomy" id="240015"/>
    <lineage>
        <taxon>Bacteria</taxon>
        <taxon>Pseudomonadati</taxon>
        <taxon>Acidobacteriota</taxon>
        <taxon>Terriglobia</taxon>
        <taxon>Terriglobales</taxon>
        <taxon>Acidobacteriaceae</taxon>
        <taxon>Acidobacterium</taxon>
    </lineage>
</organism>
<dbReference type="InterPro" id="IPR034660">
    <property type="entry name" value="DinB/YfiT-like"/>
</dbReference>
<accession>C1F7U0</accession>